<keyword evidence="3" id="KW-1185">Reference proteome</keyword>
<keyword evidence="1" id="KW-0812">Transmembrane</keyword>
<dbReference type="AlphaFoldDB" id="A0A9J6H2R9"/>
<protein>
    <recommendedName>
        <fullName evidence="4">Tetraspanin</fullName>
    </recommendedName>
</protein>
<sequence length="109" mass="11942">MKNPSHERCSVPHSCCKTNSSSGGIVSIKCGRNVLNMSDYDAWFVVNIGNCPDAANRYIKENVMIIGGSCLIAVILLAFVDMITNSVIDEINIIRKIYEHVNVVAEAEP</sequence>
<gene>
    <name evidence="2" type="ORF">HPB48_008213</name>
</gene>
<keyword evidence="1" id="KW-0472">Membrane</keyword>
<comment type="caution">
    <text evidence="2">The sequence shown here is derived from an EMBL/GenBank/DDBJ whole genome shotgun (WGS) entry which is preliminary data.</text>
</comment>
<dbReference type="VEuPathDB" id="VectorBase:HLOH_062838"/>
<keyword evidence="1" id="KW-1133">Transmembrane helix</keyword>
<accession>A0A9J6H2R9</accession>
<evidence type="ECO:0000313" key="2">
    <source>
        <dbReference type="EMBL" id="KAH9380999.1"/>
    </source>
</evidence>
<proteinExistence type="predicted"/>
<organism evidence="2 3">
    <name type="scientific">Haemaphysalis longicornis</name>
    <name type="common">Bush tick</name>
    <dbReference type="NCBI Taxonomy" id="44386"/>
    <lineage>
        <taxon>Eukaryota</taxon>
        <taxon>Metazoa</taxon>
        <taxon>Ecdysozoa</taxon>
        <taxon>Arthropoda</taxon>
        <taxon>Chelicerata</taxon>
        <taxon>Arachnida</taxon>
        <taxon>Acari</taxon>
        <taxon>Parasitiformes</taxon>
        <taxon>Ixodida</taxon>
        <taxon>Ixodoidea</taxon>
        <taxon>Ixodidae</taxon>
        <taxon>Haemaphysalinae</taxon>
        <taxon>Haemaphysalis</taxon>
    </lineage>
</organism>
<evidence type="ECO:0008006" key="4">
    <source>
        <dbReference type="Google" id="ProtNLM"/>
    </source>
</evidence>
<feature type="transmembrane region" description="Helical" evidence="1">
    <location>
        <begin position="63"/>
        <end position="80"/>
    </location>
</feature>
<dbReference type="OMA" id="PEMLIYF"/>
<dbReference type="EMBL" id="JABSTR010000011">
    <property type="protein sequence ID" value="KAH9380999.1"/>
    <property type="molecule type" value="Genomic_DNA"/>
</dbReference>
<evidence type="ECO:0000313" key="3">
    <source>
        <dbReference type="Proteomes" id="UP000821853"/>
    </source>
</evidence>
<name>A0A9J6H2R9_HAELO</name>
<dbReference type="Proteomes" id="UP000821853">
    <property type="component" value="Chromosome 9"/>
</dbReference>
<dbReference type="OrthoDB" id="2014092at2759"/>
<evidence type="ECO:0000256" key="1">
    <source>
        <dbReference type="SAM" id="Phobius"/>
    </source>
</evidence>
<reference evidence="2 3" key="1">
    <citation type="journal article" date="2020" name="Cell">
        <title>Large-Scale Comparative Analyses of Tick Genomes Elucidate Their Genetic Diversity and Vector Capacities.</title>
        <authorList>
            <consortium name="Tick Genome and Microbiome Consortium (TIGMIC)"/>
            <person name="Jia N."/>
            <person name="Wang J."/>
            <person name="Shi W."/>
            <person name="Du L."/>
            <person name="Sun Y."/>
            <person name="Zhan W."/>
            <person name="Jiang J.F."/>
            <person name="Wang Q."/>
            <person name="Zhang B."/>
            <person name="Ji P."/>
            <person name="Bell-Sakyi L."/>
            <person name="Cui X.M."/>
            <person name="Yuan T.T."/>
            <person name="Jiang B.G."/>
            <person name="Yang W.F."/>
            <person name="Lam T.T."/>
            <person name="Chang Q.C."/>
            <person name="Ding S.J."/>
            <person name="Wang X.J."/>
            <person name="Zhu J.G."/>
            <person name="Ruan X.D."/>
            <person name="Zhao L."/>
            <person name="Wei J.T."/>
            <person name="Ye R.Z."/>
            <person name="Que T.C."/>
            <person name="Du C.H."/>
            <person name="Zhou Y.H."/>
            <person name="Cheng J.X."/>
            <person name="Dai P.F."/>
            <person name="Guo W.B."/>
            <person name="Han X.H."/>
            <person name="Huang E.J."/>
            <person name="Li L.F."/>
            <person name="Wei W."/>
            <person name="Gao Y.C."/>
            <person name="Liu J.Z."/>
            <person name="Shao H.Z."/>
            <person name="Wang X."/>
            <person name="Wang C.C."/>
            <person name="Yang T.C."/>
            <person name="Huo Q.B."/>
            <person name="Li W."/>
            <person name="Chen H.Y."/>
            <person name="Chen S.E."/>
            <person name="Zhou L.G."/>
            <person name="Ni X.B."/>
            <person name="Tian J.H."/>
            <person name="Sheng Y."/>
            <person name="Liu T."/>
            <person name="Pan Y.S."/>
            <person name="Xia L.Y."/>
            <person name="Li J."/>
            <person name="Zhao F."/>
            <person name="Cao W.C."/>
        </authorList>
    </citation>
    <scope>NUCLEOTIDE SEQUENCE [LARGE SCALE GENOMIC DNA]</scope>
    <source>
        <strain evidence="2">HaeL-2018</strain>
    </source>
</reference>